<dbReference type="InterPro" id="IPR003661">
    <property type="entry name" value="HisK_dim/P_dom"/>
</dbReference>
<evidence type="ECO:0000313" key="13">
    <source>
        <dbReference type="EMBL" id="SFU56273.1"/>
    </source>
</evidence>
<keyword evidence="6" id="KW-0804">Transcription</keyword>
<dbReference type="InterPro" id="IPR036097">
    <property type="entry name" value="HisK_dim/P_sf"/>
</dbReference>
<dbReference type="PANTHER" id="PTHR43547:SF2">
    <property type="entry name" value="HYBRID SIGNAL TRANSDUCTION HISTIDINE KINASE C"/>
    <property type="match status" value="1"/>
</dbReference>
<dbReference type="InterPro" id="IPR011006">
    <property type="entry name" value="CheY-like_superfamily"/>
</dbReference>
<evidence type="ECO:0000256" key="5">
    <source>
        <dbReference type="ARBA" id="ARBA00023125"/>
    </source>
</evidence>
<dbReference type="AlphaFoldDB" id="A0A1I7H6D3"/>
<dbReference type="Pfam" id="PF12833">
    <property type="entry name" value="HTH_18"/>
    <property type="match status" value="1"/>
</dbReference>
<organism evidence="13 14">
    <name type="scientific">Pustulibacterium marinum</name>
    <dbReference type="NCBI Taxonomy" id="1224947"/>
    <lineage>
        <taxon>Bacteria</taxon>
        <taxon>Pseudomonadati</taxon>
        <taxon>Bacteroidota</taxon>
        <taxon>Flavobacteriia</taxon>
        <taxon>Flavobacteriales</taxon>
        <taxon>Flavobacteriaceae</taxon>
        <taxon>Pustulibacterium</taxon>
    </lineage>
</organism>
<evidence type="ECO:0000256" key="1">
    <source>
        <dbReference type="ARBA" id="ARBA00000085"/>
    </source>
</evidence>
<dbReference type="Proteomes" id="UP000199138">
    <property type="component" value="Unassembled WGS sequence"/>
</dbReference>
<dbReference type="Gene3D" id="3.40.50.2300">
    <property type="match status" value="3"/>
</dbReference>
<keyword evidence="9" id="KW-0812">Transmembrane</keyword>
<evidence type="ECO:0000256" key="7">
    <source>
        <dbReference type="PROSITE-ProRule" id="PRU00169"/>
    </source>
</evidence>
<dbReference type="InterPro" id="IPR036890">
    <property type="entry name" value="HATPase_C_sf"/>
</dbReference>
<dbReference type="RefSeq" id="WP_093025185.1">
    <property type="nucleotide sequence ID" value="NZ_FPBK01000007.1"/>
</dbReference>
<dbReference type="Gene3D" id="1.10.287.130">
    <property type="match status" value="1"/>
</dbReference>
<dbReference type="PRINTS" id="PR00344">
    <property type="entry name" value="BCTRLSENSOR"/>
</dbReference>
<dbReference type="PROSITE" id="PS50110">
    <property type="entry name" value="RESPONSE_REGULATORY"/>
    <property type="match status" value="1"/>
</dbReference>
<proteinExistence type="predicted"/>
<dbReference type="CDD" id="cd00082">
    <property type="entry name" value="HisKA"/>
    <property type="match status" value="1"/>
</dbReference>
<dbReference type="PROSITE" id="PS51257">
    <property type="entry name" value="PROKAR_LIPOPROTEIN"/>
    <property type="match status" value="1"/>
</dbReference>
<dbReference type="SMART" id="SM00448">
    <property type="entry name" value="REC"/>
    <property type="match status" value="1"/>
</dbReference>
<dbReference type="SUPFAM" id="SSF52172">
    <property type="entry name" value="CheY-like"/>
    <property type="match status" value="1"/>
</dbReference>
<feature type="modified residue" description="4-aspartylphosphate" evidence="7">
    <location>
        <position position="724"/>
    </location>
</feature>
<dbReference type="EC" id="2.7.13.3" evidence="2"/>
<dbReference type="OrthoDB" id="1522078at2"/>
<feature type="coiled-coil region" evidence="8">
    <location>
        <begin position="374"/>
        <end position="408"/>
    </location>
</feature>
<dbReference type="SUPFAM" id="SSF55874">
    <property type="entry name" value="ATPase domain of HSP90 chaperone/DNA topoisomerase II/histidine kinase"/>
    <property type="match status" value="1"/>
</dbReference>
<feature type="domain" description="HTH araC/xylS-type" evidence="10">
    <location>
        <begin position="824"/>
        <end position="923"/>
    </location>
</feature>
<dbReference type="InterPro" id="IPR003594">
    <property type="entry name" value="HATPase_dom"/>
</dbReference>
<feature type="transmembrane region" description="Helical" evidence="9">
    <location>
        <begin position="349"/>
        <end position="369"/>
    </location>
</feature>
<keyword evidence="4" id="KW-0805">Transcription regulation</keyword>
<dbReference type="Gene3D" id="1.10.10.60">
    <property type="entry name" value="Homeodomain-like"/>
    <property type="match status" value="1"/>
</dbReference>
<dbReference type="SMART" id="SM00342">
    <property type="entry name" value="HTH_ARAC"/>
    <property type="match status" value="1"/>
</dbReference>
<gene>
    <name evidence="13" type="ORF">SAMN05216480_107125</name>
</gene>
<evidence type="ECO:0000256" key="3">
    <source>
        <dbReference type="ARBA" id="ARBA00022553"/>
    </source>
</evidence>
<dbReference type="SUPFAM" id="SSF47384">
    <property type="entry name" value="Homodimeric domain of signal transducing histidine kinase"/>
    <property type="match status" value="1"/>
</dbReference>
<keyword evidence="8" id="KW-0175">Coiled coil</keyword>
<accession>A0A1I7H6D3</accession>
<evidence type="ECO:0000313" key="14">
    <source>
        <dbReference type="Proteomes" id="UP000199138"/>
    </source>
</evidence>
<keyword evidence="5" id="KW-0238">DNA-binding</keyword>
<dbReference type="Pfam" id="PF00512">
    <property type="entry name" value="HisKA"/>
    <property type="match status" value="1"/>
</dbReference>
<evidence type="ECO:0000256" key="6">
    <source>
        <dbReference type="ARBA" id="ARBA00023163"/>
    </source>
</evidence>
<dbReference type="GO" id="GO:0000155">
    <property type="term" value="F:phosphorelay sensor kinase activity"/>
    <property type="evidence" value="ECO:0007669"/>
    <property type="project" value="InterPro"/>
</dbReference>
<dbReference type="SUPFAM" id="SSF53822">
    <property type="entry name" value="Periplasmic binding protein-like I"/>
    <property type="match status" value="1"/>
</dbReference>
<evidence type="ECO:0000256" key="9">
    <source>
        <dbReference type="SAM" id="Phobius"/>
    </source>
</evidence>
<dbReference type="PANTHER" id="PTHR43547">
    <property type="entry name" value="TWO-COMPONENT HISTIDINE KINASE"/>
    <property type="match status" value="1"/>
</dbReference>
<dbReference type="PROSITE" id="PS00041">
    <property type="entry name" value="HTH_ARAC_FAMILY_1"/>
    <property type="match status" value="1"/>
</dbReference>
<protein>
    <recommendedName>
        <fullName evidence="2">histidine kinase</fullName>
        <ecNumber evidence="2">2.7.13.3</ecNumber>
    </recommendedName>
</protein>
<keyword evidence="9" id="KW-0472">Membrane</keyword>
<evidence type="ECO:0000256" key="8">
    <source>
        <dbReference type="SAM" id="Coils"/>
    </source>
</evidence>
<keyword evidence="14" id="KW-1185">Reference proteome</keyword>
<keyword evidence="13" id="KW-0813">Transport</keyword>
<dbReference type="SMART" id="SM00388">
    <property type="entry name" value="HisKA"/>
    <property type="match status" value="1"/>
</dbReference>
<dbReference type="PROSITE" id="PS50109">
    <property type="entry name" value="HIS_KIN"/>
    <property type="match status" value="1"/>
</dbReference>
<evidence type="ECO:0000256" key="2">
    <source>
        <dbReference type="ARBA" id="ARBA00012438"/>
    </source>
</evidence>
<evidence type="ECO:0000259" key="12">
    <source>
        <dbReference type="PROSITE" id="PS50110"/>
    </source>
</evidence>
<feature type="transmembrane region" description="Helical" evidence="9">
    <location>
        <begin position="7"/>
        <end position="24"/>
    </location>
</feature>
<keyword evidence="13" id="KW-0762">Sugar transport</keyword>
<dbReference type="InterPro" id="IPR028082">
    <property type="entry name" value="Peripla_BP_I"/>
</dbReference>
<dbReference type="InterPro" id="IPR009057">
    <property type="entry name" value="Homeodomain-like_sf"/>
</dbReference>
<dbReference type="InterPro" id="IPR025997">
    <property type="entry name" value="SBP_2_dom"/>
</dbReference>
<sequence length="927" mass="105541">MGNLQRSYVWIYGLIWGCMILFIGCKNTTQSADDRTIHIGFSQAMTTDEWRQQMNKSMRIEAALHPEVALDIRDAQNDVNQQVKDIGNLIKTNPDVLIVSPIASEPITSVVQKAYEHGIPVLIVDRKIQGESFSAFLGADNIEVGRTAANYIAANSTGSGKVIEITGLEESSPAYERALGFAQGLRKYPAISIVATIHGDWEKTSVKTPLRKLFSERTDIEYVFAHNDRMAQGAWEVAQSMGLEHQIKFVGVDGLNTPNGGIQLVKKGKLEATVLYPTGGNEALKLALEIVQGKSFARNYILNTIVINKMNAELMENQMNKIDQQQAIMDSQQQAIQQQEAKYTSQNTLLKLVTVLFLLAVGLAGYSIYSTLFIKKKKRELESTNQMVLEQKERLESVTEQLQQSHEAMANFFTGMSHEFKTPLTLIIGYTEALMQNSKFKGMEIVGDIRQIYFNSNRLLRLMNQLLDFRKIEERSIQLQVARIELVEFTNRIMKFFKQEAIKRNITFKFICDYEAVYLHADRDYLDKIYFNMLSNAFKFTPNNGTITIAVYKSNASELVLQFKDTGIGIPEEELETIFQPFFQASNNTLNSSGIGLHLVSYYMKLHKGSIEVNCKHGTEFSLYFPDGSAQLSLSEAVSKESTRALDIWETKDTELEATIKPYPISNQKDTGSERYRLLIIEDHLDIVIFLEKQLRDEFDIYSCNGTNAEQRAMELIPDMILCDVNLPERDGFEISAAIKQDLRTSHIPIIILSAFSSTEFILKGLQAGVDMYLTKPFNLSILKQSLATVLYNREKLRYYFTHNLHRIEEGTREFGSQEQEFLLHLNQIIEINFDNPEFTVEMLAEKLHISRVQLYRKVKAILGHSISDHMNYMKMERAKKLLNEGKMNISEIAYKLGFSSPNYFSTTFKAKFGMSPREFQTNARSS</sequence>
<dbReference type="InterPro" id="IPR018062">
    <property type="entry name" value="HTH_AraC-typ_CS"/>
</dbReference>
<dbReference type="InterPro" id="IPR005467">
    <property type="entry name" value="His_kinase_dom"/>
</dbReference>
<dbReference type="SUPFAM" id="SSF46689">
    <property type="entry name" value="Homeodomain-like"/>
    <property type="match status" value="1"/>
</dbReference>
<dbReference type="PROSITE" id="PS01124">
    <property type="entry name" value="HTH_ARAC_FAMILY_2"/>
    <property type="match status" value="1"/>
</dbReference>
<dbReference type="EMBL" id="FPBK01000007">
    <property type="protein sequence ID" value="SFU56273.1"/>
    <property type="molecule type" value="Genomic_DNA"/>
</dbReference>
<dbReference type="InterPro" id="IPR001789">
    <property type="entry name" value="Sig_transdc_resp-reg_receiver"/>
</dbReference>
<dbReference type="InterPro" id="IPR018060">
    <property type="entry name" value="HTH_AraC"/>
</dbReference>
<feature type="domain" description="Response regulatory" evidence="12">
    <location>
        <begin position="677"/>
        <end position="791"/>
    </location>
</feature>
<dbReference type="GO" id="GO:0043565">
    <property type="term" value="F:sequence-specific DNA binding"/>
    <property type="evidence" value="ECO:0007669"/>
    <property type="project" value="InterPro"/>
</dbReference>
<dbReference type="CDD" id="cd06308">
    <property type="entry name" value="PBP1_sensor_kinase-like"/>
    <property type="match status" value="1"/>
</dbReference>
<feature type="coiled-coil region" evidence="8">
    <location>
        <begin position="315"/>
        <end position="342"/>
    </location>
</feature>
<dbReference type="Pfam" id="PF00072">
    <property type="entry name" value="Response_reg"/>
    <property type="match status" value="1"/>
</dbReference>
<name>A0A1I7H6D3_9FLAO</name>
<comment type="catalytic activity">
    <reaction evidence="1">
        <text>ATP + protein L-histidine = ADP + protein N-phospho-L-histidine.</text>
        <dbReference type="EC" id="2.7.13.3"/>
    </reaction>
</comment>
<reference evidence="13 14" key="1">
    <citation type="submission" date="2016-10" db="EMBL/GenBank/DDBJ databases">
        <authorList>
            <person name="de Groot N.N."/>
        </authorList>
    </citation>
    <scope>NUCLEOTIDE SEQUENCE [LARGE SCALE GENOMIC DNA]</scope>
    <source>
        <strain evidence="13 14">CGMCC 1.12333</strain>
    </source>
</reference>
<evidence type="ECO:0000259" key="11">
    <source>
        <dbReference type="PROSITE" id="PS50109"/>
    </source>
</evidence>
<keyword evidence="3 7" id="KW-0597">Phosphoprotein</keyword>
<dbReference type="SMART" id="SM00387">
    <property type="entry name" value="HATPase_c"/>
    <property type="match status" value="1"/>
</dbReference>
<keyword evidence="9" id="KW-1133">Transmembrane helix</keyword>
<evidence type="ECO:0000256" key="4">
    <source>
        <dbReference type="ARBA" id="ARBA00023015"/>
    </source>
</evidence>
<dbReference type="STRING" id="1224947.SAMN05216480_107125"/>
<dbReference type="Pfam" id="PF02518">
    <property type="entry name" value="HATPase_c"/>
    <property type="match status" value="1"/>
</dbReference>
<dbReference type="InterPro" id="IPR004358">
    <property type="entry name" value="Sig_transdc_His_kin-like_C"/>
</dbReference>
<feature type="domain" description="Histidine kinase" evidence="11">
    <location>
        <begin position="415"/>
        <end position="629"/>
    </location>
</feature>
<dbReference type="Gene3D" id="3.30.565.10">
    <property type="entry name" value="Histidine kinase-like ATPase, C-terminal domain"/>
    <property type="match status" value="1"/>
</dbReference>
<evidence type="ECO:0000259" key="10">
    <source>
        <dbReference type="PROSITE" id="PS01124"/>
    </source>
</evidence>
<dbReference type="GO" id="GO:0003700">
    <property type="term" value="F:DNA-binding transcription factor activity"/>
    <property type="evidence" value="ECO:0007669"/>
    <property type="project" value="InterPro"/>
</dbReference>
<dbReference type="Pfam" id="PF13407">
    <property type="entry name" value="Peripla_BP_4"/>
    <property type="match status" value="1"/>
</dbReference>